<dbReference type="SUPFAM" id="SSF52540">
    <property type="entry name" value="P-loop containing nucleoside triphosphate hydrolases"/>
    <property type="match status" value="1"/>
</dbReference>
<dbReference type="Proteomes" id="UP000183031">
    <property type="component" value="Unassembled WGS sequence"/>
</dbReference>
<evidence type="ECO:0000313" key="1">
    <source>
        <dbReference type="EMBL" id="SCZ15073.1"/>
    </source>
</evidence>
<dbReference type="Gene3D" id="3.40.50.300">
    <property type="entry name" value="P-loop containing nucleotide triphosphate hydrolases"/>
    <property type="match status" value="1"/>
</dbReference>
<organism evidence="1 2">
    <name type="scientific">Serratia nematodiphila</name>
    <dbReference type="NCBI Taxonomy" id="458197"/>
    <lineage>
        <taxon>Bacteria</taxon>
        <taxon>Pseudomonadati</taxon>
        <taxon>Pseudomonadota</taxon>
        <taxon>Gammaproteobacteria</taxon>
        <taxon>Enterobacterales</taxon>
        <taxon>Yersiniaceae</taxon>
        <taxon>Serratia</taxon>
    </lineage>
</organism>
<gene>
    <name evidence="1" type="ORF">SAMN02927935_04718</name>
</gene>
<proteinExistence type="predicted"/>
<keyword evidence="2" id="KW-1185">Reference proteome</keyword>
<dbReference type="EMBL" id="FMUT01000017">
    <property type="protein sequence ID" value="SCZ15073.1"/>
    <property type="molecule type" value="Genomic_DNA"/>
</dbReference>
<evidence type="ECO:0000313" key="2">
    <source>
        <dbReference type="Proteomes" id="UP000183031"/>
    </source>
</evidence>
<accession>A0A1G5LQA0</accession>
<sequence>MVGFSLIILPDQEKWSGDGAGIKAITGGDAVAIDPKYRDAYAVNIPAVILAVNNNPMQFSDRSGGISRRRVILLFPEAIAPEERDPLLLAKITEELGGIVRHLMQRFAIPE</sequence>
<reference evidence="1 2" key="1">
    <citation type="submission" date="2016-10" db="EMBL/GenBank/DDBJ databases">
        <authorList>
            <person name="Varghese N."/>
            <person name="Submissions S."/>
        </authorList>
    </citation>
    <scope>NUCLEOTIDE SEQUENCE [LARGE SCALE GENOMIC DNA]</scope>
    <source>
        <strain evidence="1 2">CGMCC 1.6853</strain>
    </source>
</reference>
<dbReference type="InterPro" id="IPR027417">
    <property type="entry name" value="P-loop_NTPase"/>
</dbReference>
<name>A0A1G5LQA0_9GAMM</name>
<protein>
    <submittedName>
        <fullName evidence="1">DNA primase/helicase</fullName>
    </submittedName>
</protein>
<comment type="caution">
    <text evidence="1">The sequence shown here is derived from an EMBL/GenBank/DDBJ whole genome shotgun (WGS) entry which is preliminary data.</text>
</comment>